<reference evidence="2" key="2">
    <citation type="submission" date="2021-02" db="EMBL/GenBank/DDBJ databases">
        <authorList>
            <person name="Kimball J.A."/>
            <person name="Haas M.W."/>
            <person name="Macchietto M."/>
            <person name="Kono T."/>
            <person name="Duquette J."/>
            <person name="Shao M."/>
        </authorList>
    </citation>
    <scope>NUCLEOTIDE SEQUENCE</scope>
    <source>
        <tissue evidence="2">Fresh leaf tissue</tissue>
    </source>
</reference>
<reference evidence="2" key="1">
    <citation type="journal article" date="2021" name="bioRxiv">
        <title>Whole Genome Assembly and Annotation of Northern Wild Rice, Zizania palustris L., Supports a Whole Genome Duplication in the Zizania Genus.</title>
        <authorList>
            <person name="Haas M."/>
            <person name="Kono T."/>
            <person name="Macchietto M."/>
            <person name="Millas R."/>
            <person name="McGilp L."/>
            <person name="Shao M."/>
            <person name="Duquette J."/>
            <person name="Hirsch C.N."/>
            <person name="Kimball J."/>
        </authorList>
    </citation>
    <scope>NUCLEOTIDE SEQUENCE</scope>
    <source>
        <tissue evidence="2">Fresh leaf tissue</tissue>
    </source>
</reference>
<protein>
    <submittedName>
        <fullName evidence="2">Uncharacterized protein</fullName>
    </submittedName>
</protein>
<accession>A0A8J5RF72</accession>
<dbReference type="Proteomes" id="UP000729402">
    <property type="component" value="Unassembled WGS sequence"/>
</dbReference>
<evidence type="ECO:0000313" key="3">
    <source>
        <dbReference type="Proteomes" id="UP000729402"/>
    </source>
</evidence>
<dbReference type="EMBL" id="JAAALK010000289">
    <property type="protein sequence ID" value="KAG8048568.1"/>
    <property type="molecule type" value="Genomic_DNA"/>
</dbReference>
<evidence type="ECO:0000256" key="1">
    <source>
        <dbReference type="SAM" id="MobiDB-lite"/>
    </source>
</evidence>
<sequence length="121" mass="13149">MPAHLLGLVHQIYTMALGRSTLLQKDNMASHLGSSAGAAPAIAAACYNISARHDMRRRGIRRTALCCGTGWGQKSRRGGGSREVGEDRDVYWWGRRGREESMVEGDGGSGGNHPRVSWQRG</sequence>
<evidence type="ECO:0000313" key="2">
    <source>
        <dbReference type="EMBL" id="KAG8048568.1"/>
    </source>
</evidence>
<proteinExistence type="predicted"/>
<organism evidence="2 3">
    <name type="scientific">Zizania palustris</name>
    <name type="common">Northern wild rice</name>
    <dbReference type="NCBI Taxonomy" id="103762"/>
    <lineage>
        <taxon>Eukaryota</taxon>
        <taxon>Viridiplantae</taxon>
        <taxon>Streptophyta</taxon>
        <taxon>Embryophyta</taxon>
        <taxon>Tracheophyta</taxon>
        <taxon>Spermatophyta</taxon>
        <taxon>Magnoliopsida</taxon>
        <taxon>Liliopsida</taxon>
        <taxon>Poales</taxon>
        <taxon>Poaceae</taxon>
        <taxon>BOP clade</taxon>
        <taxon>Oryzoideae</taxon>
        <taxon>Oryzeae</taxon>
        <taxon>Zizaniinae</taxon>
        <taxon>Zizania</taxon>
    </lineage>
</organism>
<feature type="region of interest" description="Disordered" evidence="1">
    <location>
        <begin position="100"/>
        <end position="121"/>
    </location>
</feature>
<gene>
    <name evidence="2" type="ORF">GUJ93_ZPchr0009g1182</name>
</gene>
<comment type="caution">
    <text evidence="2">The sequence shown here is derived from an EMBL/GenBank/DDBJ whole genome shotgun (WGS) entry which is preliminary data.</text>
</comment>
<name>A0A8J5RF72_ZIZPA</name>
<dbReference type="AlphaFoldDB" id="A0A8J5RF72"/>
<keyword evidence="3" id="KW-1185">Reference proteome</keyword>